<organism evidence="7 8">
    <name type="scientific">Candidatus Nealsonbacteria bacterium RIFCSPLOWO2_12_FULL_39_31</name>
    <dbReference type="NCBI Taxonomy" id="1801676"/>
    <lineage>
        <taxon>Bacteria</taxon>
        <taxon>Candidatus Nealsoniibacteriota</taxon>
    </lineage>
</organism>
<dbReference type="EMBL" id="MHML01000021">
    <property type="protein sequence ID" value="OGZ26606.1"/>
    <property type="molecule type" value="Genomic_DNA"/>
</dbReference>
<evidence type="ECO:0000313" key="7">
    <source>
        <dbReference type="EMBL" id="OGZ26606.1"/>
    </source>
</evidence>
<protein>
    <recommendedName>
        <fullName evidence="4">Large ribosomal subunit protein bL27</fullName>
    </recommendedName>
    <alternativeName>
        <fullName evidence="5">50S ribosomal protein L27</fullName>
    </alternativeName>
</protein>
<dbReference type="AlphaFoldDB" id="A0A1G2ELD5"/>
<comment type="similarity">
    <text evidence="1">Belongs to the bacterial ribosomal protein bL27 family.</text>
</comment>
<reference evidence="7 8" key="1">
    <citation type="journal article" date="2016" name="Nat. Commun.">
        <title>Thousands of microbial genomes shed light on interconnected biogeochemical processes in an aquifer system.</title>
        <authorList>
            <person name="Anantharaman K."/>
            <person name="Brown C.T."/>
            <person name="Hug L.A."/>
            <person name="Sharon I."/>
            <person name="Castelle C.J."/>
            <person name="Probst A.J."/>
            <person name="Thomas B.C."/>
            <person name="Singh A."/>
            <person name="Wilkins M.J."/>
            <person name="Karaoz U."/>
            <person name="Brodie E.L."/>
            <person name="Williams K.H."/>
            <person name="Hubbard S.S."/>
            <person name="Banfield J.F."/>
        </authorList>
    </citation>
    <scope>NUCLEOTIDE SEQUENCE [LARGE SCALE GENOMIC DNA]</scope>
</reference>
<dbReference type="GO" id="GO:0003735">
    <property type="term" value="F:structural constituent of ribosome"/>
    <property type="evidence" value="ECO:0007669"/>
    <property type="project" value="InterPro"/>
</dbReference>
<evidence type="ECO:0000256" key="4">
    <source>
        <dbReference type="ARBA" id="ARBA00035175"/>
    </source>
</evidence>
<accession>A0A1G2ELD5</accession>
<comment type="caution">
    <text evidence="7">The sequence shown here is derived from an EMBL/GenBank/DDBJ whole genome shotgun (WGS) entry which is preliminary data.</text>
</comment>
<dbReference type="PANTHER" id="PTHR15893">
    <property type="entry name" value="RIBOSOMAL PROTEIN L27"/>
    <property type="match status" value="1"/>
</dbReference>
<proteinExistence type="inferred from homology"/>
<dbReference type="GO" id="GO:0006412">
    <property type="term" value="P:translation"/>
    <property type="evidence" value="ECO:0007669"/>
    <property type="project" value="InterPro"/>
</dbReference>
<keyword evidence="3" id="KW-0687">Ribonucleoprotein</keyword>
<sequence length="90" mass="9778">MAHVKAGGTSKNLRDSGPQYRGVKLSDGQKAKAGSIIVRQKGVKVWAGENVRMGKDNTLFSVKEGLVKFTDKRKTRYDGATKRVTVASIV</sequence>
<evidence type="ECO:0000313" key="8">
    <source>
        <dbReference type="Proteomes" id="UP000179122"/>
    </source>
</evidence>
<dbReference type="InterPro" id="IPR001684">
    <property type="entry name" value="Ribosomal_bL27"/>
</dbReference>
<dbReference type="Proteomes" id="UP000179122">
    <property type="component" value="Unassembled WGS sequence"/>
</dbReference>
<dbReference type="Gene3D" id="2.40.50.100">
    <property type="match status" value="1"/>
</dbReference>
<name>A0A1G2ELD5_9BACT</name>
<dbReference type="SUPFAM" id="SSF110324">
    <property type="entry name" value="Ribosomal L27 protein-like"/>
    <property type="match status" value="1"/>
</dbReference>
<evidence type="ECO:0000256" key="1">
    <source>
        <dbReference type="ARBA" id="ARBA00010797"/>
    </source>
</evidence>
<evidence type="ECO:0000256" key="5">
    <source>
        <dbReference type="ARBA" id="ARBA00035477"/>
    </source>
</evidence>
<evidence type="ECO:0000256" key="3">
    <source>
        <dbReference type="ARBA" id="ARBA00023274"/>
    </source>
</evidence>
<dbReference type="GO" id="GO:0022625">
    <property type="term" value="C:cytosolic large ribosomal subunit"/>
    <property type="evidence" value="ECO:0007669"/>
    <property type="project" value="TreeGrafter"/>
</dbReference>
<dbReference type="PRINTS" id="PR00063">
    <property type="entry name" value="RIBOSOMALL27"/>
</dbReference>
<evidence type="ECO:0000256" key="2">
    <source>
        <dbReference type="ARBA" id="ARBA00022980"/>
    </source>
</evidence>
<gene>
    <name evidence="7" type="ORF">A3F95_00375</name>
</gene>
<dbReference type="PANTHER" id="PTHR15893:SF0">
    <property type="entry name" value="LARGE RIBOSOMAL SUBUNIT PROTEIN BL27M"/>
    <property type="match status" value="1"/>
</dbReference>
<evidence type="ECO:0000256" key="6">
    <source>
        <dbReference type="SAM" id="MobiDB-lite"/>
    </source>
</evidence>
<keyword evidence="2 7" id="KW-0689">Ribosomal protein</keyword>
<feature type="region of interest" description="Disordered" evidence="6">
    <location>
        <begin position="1"/>
        <end position="26"/>
    </location>
</feature>
<dbReference type="Pfam" id="PF01016">
    <property type="entry name" value="Ribosomal_L27"/>
    <property type="match status" value="1"/>
</dbReference>